<dbReference type="AlphaFoldDB" id="A0A7R9PYQ9"/>
<gene>
    <name evidence="1" type="ORF">OSB1V03_LOCUS6182</name>
</gene>
<keyword evidence="2" id="KW-1185">Reference proteome</keyword>
<evidence type="ECO:0000313" key="2">
    <source>
        <dbReference type="Proteomes" id="UP000759131"/>
    </source>
</evidence>
<name>A0A7R9PYQ9_9ACAR</name>
<accession>A0A7R9PYQ9</accession>
<sequence length="95" mass="10536">MSYQASDDHLSGSHKISTCLPMKANTIAKRLHTITNVYTLWLIYVSLLVTCIESLQIPDQQIVVGKLFHHRIQLTSSHDVKSIHVGEAGDGLTLP</sequence>
<proteinExistence type="predicted"/>
<dbReference type="EMBL" id="OC857868">
    <property type="protein sequence ID" value="CAD7625749.1"/>
    <property type="molecule type" value="Genomic_DNA"/>
</dbReference>
<reference evidence="1" key="1">
    <citation type="submission" date="2020-11" db="EMBL/GenBank/DDBJ databases">
        <authorList>
            <person name="Tran Van P."/>
        </authorList>
    </citation>
    <scope>NUCLEOTIDE SEQUENCE</scope>
</reference>
<evidence type="ECO:0000313" key="1">
    <source>
        <dbReference type="EMBL" id="CAD7625749.1"/>
    </source>
</evidence>
<protein>
    <submittedName>
        <fullName evidence="1">Uncharacterized protein</fullName>
    </submittedName>
</protein>
<dbReference type="EMBL" id="CAJPIZ010003293">
    <property type="protein sequence ID" value="CAG2106179.1"/>
    <property type="molecule type" value="Genomic_DNA"/>
</dbReference>
<organism evidence="1">
    <name type="scientific">Medioppia subpectinata</name>
    <dbReference type="NCBI Taxonomy" id="1979941"/>
    <lineage>
        <taxon>Eukaryota</taxon>
        <taxon>Metazoa</taxon>
        <taxon>Ecdysozoa</taxon>
        <taxon>Arthropoda</taxon>
        <taxon>Chelicerata</taxon>
        <taxon>Arachnida</taxon>
        <taxon>Acari</taxon>
        <taxon>Acariformes</taxon>
        <taxon>Sarcoptiformes</taxon>
        <taxon>Oribatida</taxon>
        <taxon>Brachypylina</taxon>
        <taxon>Oppioidea</taxon>
        <taxon>Oppiidae</taxon>
        <taxon>Medioppia</taxon>
    </lineage>
</organism>
<dbReference type="Proteomes" id="UP000759131">
    <property type="component" value="Unassembled WGS sequence"/>
</dbReference>
<feature type="non-terminal residue" evidence="1">
    <location>
        <position position="95"/>
    </location>
</feature>